<dbReference type="Gene3D" id="1.20.120.520">
    <property type="entry name" value="nmb1532 protein domain like"/>
    <property type="match status" value="1"/>
</dbReference>
<dbReference type="InterPro" id="IPR012312">
    <property type="entry name" value="Hemerythrin-like"/>
</dbReference>
<evidence type="ECO:0000313" key="3">
    <source>
        <dbReference type="Proteomes" id="UP000742786"/>
    </source>
</evidence>
<sequence>MKRCSSLAWLSRQHHVTLVLAKHAQRTGTDSTEATRQLMAHAVEIFERELEPHFHVEEETLLPSLTAAGETDRVRRTPDEHKELRCLTSRLRAGDAASLRRFGDILEAHARFEERELFAVAESVLAPAATATLLQGR</sequence>
<dbReference type="AlphaFoldDB" id="A0A916J3M0"/>
<dbReference type="Proteomes" id="UP000742786">
    <property type="component" value="Unassembled WGS sequence"/>
</dbReference>
<comment type="caution">
    <text evidence="2">The sequence shown here is derived from an EMBL/GenBank/DDBJ whole genome shotgun (WGS) entry which is preliminary data.</text>
</comment>
<dbReference type="RefSeq" id="WP_220635346.1">
    <property type="nucleotide sequence ID" value="NZ_CAJQUM010000001.1"/>
</dbReference>
<dbReference type="Pfam" id="PF01814">
    <property type="entry name" value="Hemerythrin"/>
    <property type="match status" value="1"/>
</dbReference>
<accession>A0A916J3M0</accession>
<evidence type="ECO:0000259" key="1">
    <source>
        <dbReference type="Pfam" id="PF01814"/>
    </source>
</evidence>
<organism evidence="2 3">
    <name type="scientific">Georgfuchsia toluolica</name>
    <dbReference type="NCBI Taxonomy" id="424218"/>
    <lineage>
        <taxon>Bacteria</taxon>
        <taxon>Pseudomonadati</taxon>
        <taxon>Pseudomonadota</taxon>
        <taxon>Betaproteobacteria</taxon>
        <taxon>Nitrosomonadales</taxon>
        <taxon>Sterolibacteriaceae</taxon>
        <taxon>Georgfuchsia</taxon>
    </lineage>
</organism>
<reference evidence="2" key="1">
    <citation type="submission" date="2021-04" db="EMBL/GenBank/DDBJ databases">
        <authorList>
            <person name="Hornung B."/>
        </authorList>
    </citation>
    <scope>NUCLEOTIDE SEQUENCE</scope>
    <source>
        <strain evidence="2">G5G6</strain>
    </source>
</reference>
<dbReference type="EMBL" id="CAJQUM010000001">
    <property type="protein sequence ID" value="CAG4883368.1"/>
    <property type="molecule type" value="Genomic_DNA"/>
</dbReference>
<feature type="domain" description="Hemerythrin-like" evidence="1">
    <location>
        <begin position="8"/>
        <end position="120"/>
    </location>
</feature>
<keyword evidence="3" id="KW-1185">Reference proteome</keyword>
<gene>
    <name evidence="2" type="ORF">GTOL_11250</name>
</gene>
<proteinExistence type="predicted"/>
<name>A0A916J3M0_9PROT</name>
<protein>
    <recommendedName>
        <fullName evidence="1">Hemerythrin-like domain-containing protein</fullName>
    </recommendedName>
</protein>
<evidence type="ECO:0000313" key="2">
    <source>
        <dbReference type="EMBL" id="CAG4883368.1"/>
    </source>
</evidence>